<dbReference type="AlphaFoldDB" id="A0A1R3IU07"/>
<dbReference type="Gramene" id="OMO57228">
    <property type="protein sequence ID" value="OMO57228"/>
    <property type="gene ID" value="CCACVL1_25898"/>
</dbReference>
<comment type="caution">
    <text evidence="2">The sequence shown here is derived from an EMBL/GenBank/DDBJ whole genome shotgun (WGS) entry which is preliminary data.</text>
</comment>
<accession>A0A1R3IU07</accession>
<dbReference type="Gramene" id="OMO86068">
    <property type="protein sequence ID" value="OMO86068"/>
    <property type="gene ID" value="CCACVL1_09832"/>
</dbReference>
<dbReference type="EMBL" id="AWWV01009517">
    <property type="protein sequence ID" value="OMO86068.1"/>
    <property type="molecule type" value="Genomic_DNA"/>
</dbReference>
<reference evidence="2 3" key="1">
    <citation type="submission" date="2013-09" db="EMBL/GenBank/DDBJ databases">
        <title>Corchorus capsularis genome sequencing.</title>
        <authorList>
            <person name="Alam M."/>
            <person name="Haque M.S."/>
            <person name="Islam M.S."/>
            <person name="Emdad E.M."/>
            <person name="Islam M.M."/>
            <person name="Ahmed B."/>
            <person name="Halim A."/>
            <person name="Hossen Q.M.M."/>
            <person name="Hossain M.Z."/>
            <person name="Ahmed R."/>
            <person name="Khan M.M."/>
            <person name="Islam R."/>
            <person name="Rashid M.M."/>
            <person name="Khan S.A."/>
            <person name="Rahman M.S."/>
            <person name="Alam M."/>
        </authorList>
    </citation>
    <scope>NUCLEOTIDE SEQUENCE [LARGE SCALE GENOMIC DNA]</scope>
    <source>
        <strain evidence="3">cv. CVL-1</strain>
        <tissue evidence="2">Whole seedling</tissue>
    </source>
</reference>
<proteinExistence type="predicted"/>
<evidence type="ECO:0000313" key="3">
    <source>
        <dbReference type="Proteomes" id="UP000188268"/>
    </source>
</evidence>
<organism evidence="2 3">
    <name type="scientific">Corchorus capsularis</name>
    <name type="common">Jute</name>
    <dbReference type="NCBI Taxonomy" id="210143"/>
    <lineage>
        <taxon>Eukaryota</taxon>
        <taxon>Viridiplantae</taxon>
        <taxon>Streptophyta</taxon>
        <taxon>Embryophyta</taxon>
        <taxon>Tracheophyta</taxon>
        <taxon>Spermatophyta</taxon>
        <taxon>Magnoliopsida</taxon>
        <taxon>eudicotyledons</taxon>
        <taxon>Gunneridae</taxon>
        <taxon>Pentapetalae</taxon>
        <taxon>rosids</taxon>
        <taxon>malvids</taxon>
        <taxon>Malvales</taxon>
        <taxon>Malvaceae</taxon>
        <taxon>Grewioideae</taxon>
        <taxon>Apeibeae</taxon>
        <taxon>Corchorus</taxon>
    </lineage>
</organism>
<sequence>MDCCTVNCGIVELYYDVSVSCHVSMKGATDTYGVAT</sequence>
<keyword evidence="3" id="KW-1185">Reference proteome</keyword>
<evidence type="ECO:0000313" key="1">
    <source>
        <dbReference type="EMBL" id="OMO57228.1"/>
    </source>
</evidence>
<evidence type="ECO:0000313" key="2">
    <source>
        <dbReference type="EMBL" id="OMO86068.1"/>
    </source>
</evidence>
<name>A0A1R3IU07_COCAP</name>
<dbReference type="Proteomes" id="UP000188268">
    <property type="component" value="Unassembled WGS sequence"/>
</dbReference>
<gene>
    <name evidence="2" type="ORF">CCACVL1_09832</name>
    <name evidence="1" type="ORF">CCACVL1_25898</name>
</gene>
<dbReference type="EMBL" id="AWWV01014404">
    <property type="protein sequence ID" value="OMO57228.1"/>
    <property type="molecule type" value="Genomic_DNA"/>
</dbReference>
<protein>
    <submittedName>
        <fullName evidence="2">Uncharacterized protein</fullName>
    </submittedName>
</protein>